<sequence length="488" mass="49895">MRRTLTTPKIAFLIVSAAAPLGALVGTVPLAFALGSGPGVPATFVLAGLTLLCFSVGYAAISRRVVNAGGFYTYVAQGLGRVPAVGGGWIALLAYNAATIGVTGAFAYFAQLVAASHGLDLRWELWAAAGIAVTAALGYRQIDISARVVAVLLVAEVGILIALDVAILARDGTAALPATAFAPDTVFGPGLGVSLMFAFVSYIGFESAALYGEEARDPERSVPRATYLAVVAISVFYALTSWLVVGAVGAGNVRASATEQLGDLFFQLSDDYLVSAATTVMQVLLCTSLLAGMLALHGAAVRYLFVLGRERLLPTGLGAVHPRHGAPHRASLVQSGLTVVVVAAFAVAGLDPYVSLATSMLGLGTVAIIVLQALAGVAVLGYCWRHPAERRPGVVVASLAGVAGLTAAAVLVVGNFSVMTGTTNAAITSLPWLVLVAAVGGTAHAWWLRRARPQRFAALARQPATDHPASDDGPADQSTVSPVSAASV</sequence>
<keyword evidence="3 7" id="KW-0812">Transmembrane</keyword>
<dbReference type="InterPro" id="IPR002293">
    <property type="entry name" value="AA/rel_permease1"/>
</dbReference>
<keyword evidence="4 7" id="KW-1133">Transmembrane helix</keyword>
<feature type="transmembrane region" description="Helical" evidence="7">
    <location>
        <begin position="332"/>
        <end position="350"/>
    </location>
</feature>
<dbReference type="EMBL" id="MBLM01000134">
    <property type="protein sequence ID" value="OHV33184.1"/>
    <property type="molecule type" value="Genomic_DNA"/>
</dbReference>
<feature type="transmembrane region" description="Helical" evidence="7">
    <location>
        <begin position="82"/>
        <end position="109"/>
    </location>
</feature>
<feature type="transmembrane region" description="Helical" evidence="7">
    <location>
        <begin position="356"/>
        <end position="382"/>
    </location>
</feature>
<feature type="transmembrane region" description="Helical" evidence="7">
    <location>
        <begin position="43"/>
        <end position="61"/>
    </location>
</feature>
<dbReference type="AlphaFoldDB" id="A0A1S1QLK5"/>
<feature type="transmembrane region" description="Helical" evidence="7">
    <location>
        <begin position="146"/>
        <end position="167"/>
    </location>
</feature>
<evidence type="ECO:0000256" key="4">
    <source>
        <dbReference type="ARBA" id="ARBA00022989"/>
    </source>
</evidence>
<organism evidence="8 9">
    <name type="scientific">Parafrankia colletiae</name>
    <dbReference type="NCBI Taxonomy" id="573497"/>
    <lineage>
        <taxon>Bacteria</taxon>
        <taxon>Bacillati</taxon>
        <taxon>Actinomycetota</taxon>
        <taxon>Actinomycetes</taxon>
        <taxon>Frankiales</taxon>
        <taxon>Frankiaceae</taxon>
        <taxon>Parafrankia</taxon>
    </lineage>
</organism>
<feature type="transmembrane region" description="Helical" evidence="7">
    <location>
        <begin position="430"/>
        <end position="448"/>
    </location>
</feature>
<dbReference type="Proteomes" id="UP000179627">
    <property type="component" value="Unassembled WGS sequence"/>
</dbReference>
<dbReference type="Pfam" id="PF13520">
    <property type="entry name" value="AA_permease_2"/>
    <property type="match status" value="1"/>
</dbReference>
<feature type="transmembrane region" description="Helical" evidence="7">
    <location>
        <begin position="187"/>
        <end position="205"/>
    </location>
</feature>
<gene>
    <name evidence="8" type="ORF">CC117_23500</name>
</gene>
<comment type="subcellular location">
    <subcellularLocation>
        <location evidence="1">Cell membrane</location>
        <topology evidence="1">Multi-pass membrane protein</topology>
    </subcellularLocation>
</comment>
<dbReference type="GO" id="GO:0005886">
    <property type="term" value="C:plasma membrane"/>
    <property type="evidence" value="ECO:0007669"/>
    <property type="project" value="UniProtKB-SubCell"/>
</dbReference>
<evidence type="ECO:0000313" key="8">
    <source>
        <dbReference type="EMBL" id="OHV33184.1"/>
    </source>
</evidence>
<evidence type="ECO:0000256" key="5">
    <source>
        <dbReference type="ARBA" id="ARBA00023136"/>
    </source>
</evidence>
<feature type="transmembrane region" description="Helical" evidence="7">
    <location>
        <begin position="272"/>
        <end position="305"/>
    </location>
</feature>
<evidence type="ECO:0000313" key="9">
    <source>
        <dbReference type="Proteomes" id="UP000179627"/>
    </source>
</evidence>
<name>A0A1S1QLK5_9ACTN</name>
<feature type="region of interest" description="Disordered" evidence="6">
    <location>
        <begin position="459"/>
        <end position="488"/>
    </location>
</feature>
<evidence type="ECO:0000256" key="2">
    <source>
        <dbReference type="ARBA" id="ARBA00022475"/>
    </source>
</evidence>
<dbReference type="PIRSF" id="PIRSF006060">
    <property type="entry name" value="AA_transporter"/>
    <property type="match status" value="1"/>
</dbReference>
<protein>
    <submittedName>
        <fullName evidence="8">Amino acid permease</fullName>
    </submittedName>
</protein>
<reference evidence="9" key="1">
    <citation type="submission" date="2016-07" db="EMBL/GenBank/DDBJ databases">
        <title>Sequence Frankia sp. strain CcI1.17.</title>
        <authorList>
            <person name="Ghodhbane-Gtari F."/>
            <person name="Swanson E."/>
            <person name="Gueddou A."/>
            <person name="Morris K."/>
            <person name="Hezbri K."/>
            <person name="Ktari A."/>
            <person name="Nouioui I."/>
            <person name="Abebe-Akele F."/>
            <person name="Simpson S."/>
            <person name="Thomas K."/>
            <person name="Gtari M."/>
            <person name="Tisa L.S."/>
            <person name="Hurst S."/>
        </authorList>
    </citation>
    <scope>NUCLEOTIDE SEQUENCE [LARGE SCALE GENOMIC DNA]</scope>
    <source>
        <strain evidence="9">Cc1.17</strain>
    </source>
</reference>
<dbReference type="PANTHER" id="PTHR42770:SF16">
    <property type="entry name" value="AMINO ACID PERMEASE"/>
    <property type="match status" value="1"/>
</dbReference>
<dbReference type="Gene3D" id="1.20.1740.10">
    <property type="entry name" value="Amino acid/polyamine transporter I"/>
    <property type="match status" value="1"/>
</dbReference>
<dbReference type="GO" id="GO:0022857">
    <property type="term" value="F:transmembrane transporter activity"/>
    <property type="evidence" value="ECO:0007669"/>
    <property type="project" value="InterPro"/>
</dbReference>
<dbReference type="PANTHER" id="PTHR42770">
    <property type="entry name" value="AMINO ACID TRANSPORTER-RELATED"/>
    <property type="match status" value="1"/>
</dbReference>
<evidence type="ECO:0000256" key="3">
    <source>
        <dbReference type="ARBA" id="ARBA00022692"/>
    </source>
</evidence>
<proteinExistence type="predicted"/>
<evidence type="ECO:0000256" key="7">
    <source>
        <dbReference type="SAM" id="Phobius"/>
    </source>
</evidence>
<keyword evidence="5 7" id="KW-0472">Membrane</keyword>
<evidence type="ECO:0000256" key="1">
    <source>
        <dbReference type="ARBA" id="ARBA00004651"/>
    </source>
</evidence>
<accession>A0A1S1QLK5</accession>
<comment type="caution">
    <text evidence="8">The sequence shown here is derived from an EMBL/GenBank/DDBJ whole genome shotgun (WGS) entry which is preliminary data.</text>
</comment>
<evidence type="ECO:0000256" key="6">
    <source>
        <dbReference type="SAM" id="MobiDB-lite"/>
    </source>
</evidence>
<dbReference type="InterPro" id="IPR050367">
    <property type="entry name" value="APC_superfamily"/>
</dbReference>
<keyword evidence="2" id="KW-1003">Cell membrane</keyword>
<feature type="compositionally biased region" description="Polar residues" evidence="6">
    <location>
        <begin position="476"/>
        <end position="488"/>
    </location>
</feature>
<feature type="transmembrane region" description="Helical" evidence="7">
    <location>
        <begin position="121"/>
        <end position="139"/>
    </location>
</feature>
<feature type="transmembrane region" description="Helical" evidence="7">
    <location>
        <begin position="394"/>
        <end position="418"/>
    </location>
</feature>
<keyword evidence="9" id="KW-1185">Reference proteome</keyword>
<feature type="transmembrane region" description="Helical" evidence="7">
    <location>
        <begin position="226"/>
        <end position="252"/>
    </location>
</feature>